<sequence>MSTIEATREVTTEIKGEYACPYCDFTEKTERAVRSHITRADNAAHDGHNGFSPSVVVENPDGEEIGFTTSQTIGNITTNLISSNVPEEKRGIVAYAFQNPHASYAEVERKVGGNFSYHVVRNTVKEYVEGILNASTTTSTKSKTYDDLSDRQKAGVDIIAKHPFSSYSGLREEDLTDESSSYLSSLKRNHLDIIEERLSHFHAKRSEPVVKEVVTEGEVETNGVDSSELEVIQARLESIANVTTDGEHRVAKEALSLVSEMTVETPA</sequence>
<dbReference type="AlphaFoldDB" id="A0A6B1I963"/>
<dbReference type="EMBL" id="WMEO01000020">
    <property type="protein sequence ID" value="MYL17362.1"/>
    <property type="molecule type" value="Genomic_DNA"/>
</dbReference>
<dbReference type="Proteomes" id="UP000460194">
    <property type="component" value="Unassembled WGS sequence"/>
</dbReference>
<reference evidence="1 2" key="1">
    <citation type="submission" date="2019-11" db="EMBL/GenBank/DDBJ databases">
        <title>Genome sequences of 17 halophilic strains isolated from different environments.</title>
        <authorList>
            <person name="Furrow R.E."/>
        </authorList>
    </citation>
    <scope>NUCLEOTIDE SEQUENCE [LARGE SCALE GENOMIC DNA]</scope>
    <source>
        <strain evidence="1 2">22517_05_Cabo</strain>
    </source>
</reference>
<evidence type="ECO:0000313" key="2">
    <source>
        <dbReference type="Proteomes" id="UP000460194"/>
    </source>
</evidence>
<accession>A0A6B1I963</accession>
<protein>
    <submittedName>
        <fullName evidence="1">Uncharacterized protein</fullName>
    </submittedName>
</protein>
<name>A0A6B1I963_9EURY</name>
<evidence type="ECO:0000313" key="1">
    <source>
        <dbReference type="EMBL" id="MYL17362.1"/>
    </source>
</evidence>
<proteinExistence type="predicted"/>
<comment type="caution">
    <text evidence="1">The sequence shown here is derived from an EMBL/GenBank/DDBJ whole genome shotgun (WGS) entry which is preliminary data.</text>
</comment>
<organism evidence="1 2">
    <name type="scientific">Halorubrum distributum</name>
    <dbReference type="NCBI Taxonomy" id="29283"/>
    <lineage>
        <taxon>Archaea</taxon>
        <taxon>Methanobacteriati</taxon>
        <taxon>Methanobacteriota</taxon>
        <taxon>Stenosarchaea group</taxon>
        <taxon>Halobacteria</taxon>
        <taxon>Halobacteriales</taxon>
        <taxon>Haloferacaceae</taxon>
        <taxon>Halorubrum</taxon>
        <taxon>Halorubrum distributum group</taxon>
    </lineage>
</organism>
<dbReference type="RefSeq" id="WP_159369308.1">
    <property type="nucleotide sequence ID" value="NZ_WMEO01000020.1"/>
</dbReference>
<gene>
    <name evidence="1" type="ORF">GLW36_12010</name>
</gene>